<dbReference type="AlphaFoldDB" id="A0A7S0SQD6"/>
<evidence type="ECO:0000256" key="1">
    <source>
        <dbReference type="SAM" id="MobiDB-lite"/>
    </source>
</evidence>
<evidence type="ECO:0000313" key="2">
    <source>
        <dbReference type="EMBL" id="CAD8713729.1"/>
    </source>
</evidence>
<gene>
    <name evidence="2" type="ORF">MANT1106_LOCUS15922</name>
</gene>
<dbReference type="EMBL" id="HBFC01026329">
    <property type="protein sequence ID" value="CAD8713729.1"/>
    <property type="molecule type" value="Transcribed_RNA"/>
</dbReference>
<protein>
    <submittedName>
        <fullName evidence="2">Uncharacterized protein</fullName>
    </submittedName>
</protein>
<feature type="compositionally biased region" description="Low complexity" evidence="1">
    <location>
        <begin position="1"/>
        <end position="27"/>
    </location>
</feature>
<feature type="compositionally biased region" description="Acidic residues" evidence="1">
    <location>
        <begin position="47"/>
        <end position="63"/>
    </location>
</feature>
<proteinExistence type="predicted"/>
<dbReference type="Gene3D" id="1.10.238.10">
    <property type="entry name" value="EF-hand"/>
    <property type="match status" value="2"/>
</dbReference>
<sequence>MSARSTAPAQATSVASVAAESAPVSASRLDCDNDPRALREKFAAIAEQEEAGNDDTDTDDDDLKETLPGMLAAFDRRDAEKSEGANGSLSLDDLRLAIADVKGLDGASADAVGVALANAFSKIDLEFSGLLLRGQLDALLVLFVEEVAAAAAAGSVMVPPVALPTMSQSQADAVTGVFTATCQPGSERVYRSEFLALIFAAGLCSDSAGQSQSRLQRPPVSQSRYKSSEVAVNVVFCRCVAGRAHGEMDFRAFVMCLAALAGDGNATFFEVAAPMVDATMQVQASNEEDVVEAAVDVDAVEEEVLRADVDVSEPPRCRVTVAVKSEKEAEMVYEIADIVAYNSSDMVESALSSTGFNDTEVSVVVLQTFTSQAYFAVSNTKSMVDMRRDVAQDLDMALDAVTVDEGMEADVYGGSRDASQTYYRVTVITTDFDKAAVNLKYMAYMADPATKMTGVAGTGSTAIMQQNGAVPPRNSVVVRMVFTSIGAQSMQQLYDTRLKGVTAEELTRRVETFLAGTRTFRVTAVTAVVRVADVDDDAAPRVSRHNALAPATATCNGHDEDEHEDDVFVDGGARSANNRTAVVLSSAGTDADLSVVRSSRSWSAAKAEVTIAVTSEREAEMVYEINNLGAYNASDMVDSALSSTSFTLTEVSVVVVSTFTIRVHLAVSNTYAMVDLRRDIAHDLGMALDAITVEEGREVDAYGTRRESSRTGETNYRVTVTTTDFDKATAILKYMEDPATSMTGVAANTSVKLQAGAVPPRVAVLVKILFTSIGDQTLQQLYDTRLKNVTAEELTQRVNSSLVVTQTFSKTTWNTTTTTTTTTTSATGSTLSMEERAVWHQEFSAYDDEDNGLIDIEVLSFVLAKLRLLEDIDVEQAAADLESKLVEIDVNCVGEFNFEDFIIFASSLIALKRAPNTKPSAKPVPVQREYVFNDEHPFANFFAQIAPSGEIDGEAFSTMLKLAALVDGKLLSDTGVDVVFARAKARHPGAGRQVPYRIFLGALSLTAGHLGMTFAAVVDRLLTSHGHAVGVGVEAERVVAKEITAAQNVAQKVEPAVVSPPTSHATTATGAKKFKAKAGMLSFFTKTKK</sequence>
<reference evidence="2" key="1">
    <citation type="submission" date="2021-01" db="EMBL/GenBank/DDBJ databases">
        <authorList>
            <person name="Corre E."/>
            <person name="Pelletier E."/>
            <person name="Niang G."/>
            <person name="Scheremetjew M."/>
            <person name="Finn R."/>
            <person name="Kale V."/>
            <person name="Holt S."/>
            <person name="Cochrane G."/>
            <person name="Meng A."/>
            <person name="Brown T."/>
            <person name="Cohen L."/>
        </authorList>
    </citation>
    <scope>NUCLEOTIDE SEQUENCE</scope>
    <source>
        <strain evidence="2">SL-175</strain>
    </source>
</reference>
<organism evidence="2">
    <name type="scientific">Mantoniella antarctica</name>
    <dbReference type="NCBI Taxonomy" id="81844"/>
    <lineage>
        <taxon>Eukaryota</taxon>
        <taxon>Viridiplantae</taxon>
        <taxon>Chlorophyta</taxon>
        <taxon>Mamiellophyceae</taxon>
        <taxon>Mamiellales</taxon>
        <taxon>Mamiellaceae</taxon>
        <taxon>Mantoniella</taxon>
    </lineage>
</organism>
<feature type="region of interest" description="Disordered" evidence="1">
    <location>
        <begin position="1"/>
        <end position="64"/>
    </location>
</feature>
<dbReference type="SUPFAM" id="SSF47473">
    <property type="entry name" value="EF-hand"/>
    <property type="match status" value="1"/>
</dbReference>
<accession>A0A7S0SQD6</accession>
<name>A0A7S0SQD6_9CHLO</name>
<dbReference type="InterPro" id="IPR011992">
    <property type="entry name" value="EF-hand-dom_pair"/>
</dbReference>
<feature type="compositionally biased region" description="Basic and acidic residues" evidence="1">
    <location>
        <begin position="29"/>
        <end position="42"/>
    </location>
</feature>